<dbReference type="KEGG" id="tsin:OXH18_01035"/>
<dbReference type="AlphaFoldDB" id="A0A9E8ZLC4"/>
<feature type="region of interest" description="Disordered" evidence="1">
    <location>
        <begin position="119"/>
        <end position="169"/>
    </location>
</feature>
<organism evidence="2 3">
    <name type="scientific">Thermocoleostomius sinensis A174</name>
    <dbReference type="NCBI Taxonomy" id="2016057"/>
    <lineage>
        <taxon>Bacteria</taxon>
        <taxon>Bacillati</taxon>
        <taxon>Cyanobacteriota</taxon>
        <taxon>Cyanophyceae</taxon>
        <taxon>Oculatellales</taxon>
        <taxon>Oculatellaceae</taxon>
        <taxon>Thermocoleostomius</taxon>
    </lineage>
</organism>
<gene>
    <name evidence="2" type="ORF">OXH18_01035</name>
</gene>
<accession>A0A9E8ZLC4</accession>
<feature type="compositionally biased region" description="Low complexity" evidence="1">
    <location>
        <begin position="130"/>
        <end position="145"/>
    </location>
</feature>
<evidence type="ECO:0000313" key="3">
    <source>
        <dbReference type="Proteomes" id="UP001163152"/>
    </source>
</evidence>
<feature type="region of interest" description="Disordered" evidence="1">
    <location>
        <begin position="221"/>
        <end position="263"/>
    </location>
</feature>
<reference evidence="2" key="1">
    <citation type="submission" date="2022-12" db="EMBL/GenBank/DDBJ databases">
        <title>Polyphasic identification of a Novel Hot-Spring Cyanobacterium Ocullathermofonsia sinensis gen nov. sp. nov. and Genomic Insights on its Adaptations to the Thermal Habitat.</title>
        <authorList>
            <person name="Daroch M."/>
            <person name="Tang J."/>
            <person name="Jiang Y."/>
        </authorList>
    </citation>
    <scope>NUCLEOTIDE SEQUENCE</scope>
    <source>
        <strain evidence="2">PKUAC-SCTA174</strain>
    </source>
</reference>
<evidence type="ECO:0000256" key="1">
    <source>
        <dbReference type="SAM" id="MobiDB-lite"/>
    </source>
</evidence>
<proteinExistence type="predicted"/>
<dbReference type="EMBL" id="CP113797">
    <property type="protein sequence ID" value="WAL60611.1"/>
    <property type="molecule type" value="Genomic_DNA"/>
</dbReference>
<dbReference type="Proteomes" id="UP001163152">
    <property type="component" value="Chromosome"/>
</dbReference>
<sequence length="325" mass="34765">MNSFSLPTLITQLQARYPTASLTSELLTIHQDSYVVRAVVRAGSIILATGLAAAVDIEQAEDRAKYRALSGLGIDQSSALASLASEGSSVMSPPPFQGATNPIPVPLVASVPSTASAASPLVETPNRTQPVAPSAFSSYPPSSQPESVANVPPQPTAETESPLASSFSPSNFDYSSTEYQSDYAAISFDPAHEPSLNLPIESSEAFVTASSESATPIVSALPELEAEPSPAKNRAADSEKATPAKKTKRKTEPNEAPLVTAETDRSEEIAKIGLEMKRLGWTTEQGRNYLKRTYGKRSRQELDDTELIDFLRYLEFQPSPSESPF</sequence>
<keyword evidence="3" id="KW-1185">Reference proteome</keyword>
<dbReference type="RefSeq" id="WP_268610564.1">
    <property type="nucleotide sequence ID" value="NZ_CP113797.1"/>
</dbReference>
<protein>
    <submittedName>
        <fullName evidence="2">Uncharacterized protein</fullName>
    </submittedName>
</protein>
<name>A0A9E8ZLC4_9CYAN</name>
<evidence type="ECO:0000313" key="2">
    <source>
        <dbReference type="EMBL" id="WAL60611.1"/>
    </source>
</evidence>